<name>A0A4V0ZAQ0_9MICO</name>
<dbReference type="PRINTS" id="PR00407">
    <property type="entry name" value="EUMOPTERIN"/>
</dbReference>
<dbReference type="KEGG" id="jli:EXU32_02685"/>
<evidence type="ECO:0000256" key="2">
    <source>
        <dbReference type="SAM" id="SignalP"/>
    </source>
</evidence>
<dbReference type="InterPro" id="IPR014756">
    <property type="entry name" value="Ig_E-set"/>
</dbReference>
<gene>
    <name evidence="4" type="ORF">EXU32_02685</name>
</gene>
<sequence>MRSRIAPAAACGVLAATLGTAAAHLVAALTSPPSSPVLAVGSQVIDATPTPVKEWAVGTFGTADKPVLIGSVAVVTLLLAAVAGAVRPRSRLLATGLLLVLTGLAGAAAVLRPTADTLAWLPALVAAVVGVLTLDWLVTRVVPSEAAHGRPDQPTRRRLFALGGTGAAALALGAAGQGLISRSRPATLALPTPATPLPPLAKGVDLGKAGIAPFVTPNREFYRIDTALLAPNVDPGDWRLTIDGDVPKGFSLDIDELLGLPMVERDITLNCVSNEVGGPLIGNARWLGVPTRELLARAGLDVDPKDPALQVLSTSTDGMTISTPLSALLDDRDALVAVGMNGTTLPREHGFPARLVTPGLYGFVGATKWLTRMTVTRYDAASAYWTDRDWATDGRVHTQARIDTPRALRRIAPGRTVIGGVAWAQRRGISKVEVRVDDGPWQRATLGAEADVDCWRQWFLPWNATPGRHDFVARATDGDGQLQTQDIEAPFPAGATGWHRSAVTVTD</sequence>
<dbReference type="Gene3D" id="2.60.40.650">
    <property type="match status" value="1"/>
</dbReference>
<dbReference type="Proteomes" id="UP000290408">
    <property type="component" value="Chromosome"/>
</dbReference>
<feature type="transmembrane region" description="Helical" evidence="1">
    <location>
        <begin position="67"/>
        <end position="85"/>
    </location>
</feature>
<dbReference type="STRING" id="1216970.GCA_001570985_01716"/>
<accession>A0A4V0ZAQ0</accession>
<dbReference type="Pfam" id="PF00174">
    <property type="entry name" value="Oxidored_molyb"/>
    <property type="match status" value="1"/>
</dbReference>
<keyword evidence="5" id="KW-1185">Reference proteome</keyword>
<dbReference type="OrthoDB" id="9795587at2"/>
<dbReference type="PANTHER" id="PTHR19372">
    <property type="entry name" value="SULFITE REDUCTASE"/>
    <property type="match status" value="1"/>
</dbReference>
<proteinExistence type="predicted"/>
<evidence type="ECO:0000259" key="3">
    <source>
        <dbReference type="Pfam" id="PF00174"/>
    </source>
</evidence>
<dbReference type="SUPFAM" id="SSF56524">
    <property type="entry name" value="Oxidoreductase molybdopterin-binding domain"/>
    <property type="match status" value="1"/>
</dbReference>
<dbReference type="InterPro" id="IPR036374">
    <property type="entry name" value="OxRdtase_Mopterin-bd_sf"/>
</dbReference>
<protein>
    <submittedName>
        <fullName evidence="4">Oxidoreductase</fullName>
    </submittedName>
</protein>
<feature type="chain" id="PRO_5039436166" evidence="2">
    <location>
        <begin position="23"/>
        <end position="507"/>
    </location>
</feature>
<feature type="transmembrane region" description="Helical" evidence="1">
    <location>
        <begin position="159"/>
        <end position="180"/>
    </location>
</feature>
<keyword evidence="1" id="KW-0812">Transmembrane</keyword>
<feature type="transmembrane region" description="Helical" evidence="1">
    <location>
        <begin position="117"/>
        <end position="138"/>
    </location>
</feature>
<dbReference type="EMBL" id="CP036164">
    <property type="protein sequence ID" value="QBF45268.1"/>
    <property type="molecule type" value="Genomic_DNA"/>
</dbReference>
<evidence type="ECO:0000256" key="1">
    <source>
        <dbReference type="SAM" id="Phobius"/>
    </source>
</evidence>
<feature type="domain" description="Oxidoreductase molybdopterin-binding" evidence="3">
    <location>
        <begin position="230"/>
        <end position="382"/>
    </location>
</feature>
<feature type="transmembrane region" description="Helical" evidence="1">
    <location>
        <begin position="92"/>
        <end position="111"/>
    </location>
</feature>
<dbReference type="RefSeq" id="WP_130628508.1">
    <property type="nucleotide sequence ID" value="NZ_CP036164.1"/>
</dbReference>
<dbReference type="AlphaFoldDB" id="A0A4V0ZAQ0"/>
<dbReference type="GO" id="GO:0043546">
    <property type="term" value="F:molybdopterin cofactor binding"/>
    <property type="evidence" value="ECO:0007669"/>
    <property type="project" value="TreeGrafter"/>
</dbReference>
<dbReference type="GO" id="GO:0020037">
    <property type="term" value="F:heme binding"/>
    <property type="evidence" value="ECO:0007669"/>
    <property type="project" value="TreeGrafter"/>
</dbReference>
<dbReference type="GO" id="GO:0008482">
    <property type="term" value="F:sulfite oxidase activity"/>
    <property type="evidence" value="ECO:0007669"/>
    <property type="project" value="TreeGrafter"/>
</dbReference>
<dbReference type="SUPFAM" id="SSF81296">
    <property type="entry name" value="E set domains"/>
    <property type="match status" value="1"/>
</dbReference>
<keyword evidence="1" id="KW-1133">Transmembrane helix</keyword>
<dbReference type="GO" id="GO:0006790">
    <property type="term" value="P:sulfur compound metabolic process"/>
    <property type="evidence" value="ECO:0007669"/>
    <property type="project" value="TreeGrafter"/>
</dbReference>
<dbReference type="PANTHER" id="PTHR19372:SF7">
    <property type="entry name" value="SULFITE OXIDASE, MITOCHONDRIAL"/>
    <property type="match status" value="1"/>
</dbReference>
<feature type="signal peptide" evidence="2">
    <location>
        <begin position="1"/>
        <end position="22"/>
    </location>
</feature>
<organism evidence="4 5">
    <name type="scientific">Janibacter limosus</name>
    <dbReference type="NCBI Taxonomy" id="53458"/>
    <lineage>
        <taxon>Bacteria</taxon>
        <taxon>Bacillati</taxon>
        <taxon>Actinomycetota</taxon>
        <taxon>Actinomycetes</taxon>
        <taxon>Micrococcales</taxon>
        <taxon>Intrasporangiaceae</taxon>
        <taxon>Janibacter</taxon>
    </lineage>
</organism>
<evidence type="ECO:0000313" key="5">
    <source>
        <dbReference type="Proteomes" id="UP000290408"/>
    </source>
</evidence>
<reference evidence="4 5" key="1">
    <citation type="submission" date="2019-02" db="EMBL/GenBank/DDBJ databases">
        <title>Genomic data mining of an Antarctic deep-sea actinobacterium, Janibacterlimosus P3-3-X1.</title>
        <authorList>
            <person name="Liao L."/>
            <person name="Chen B."/>
        </authorList>
    </citation>
    <scope>NUCLEOTIDE SEQUENCE [LARGE SCALE GENOMIC DNA]</scope>
    <source>
        <strain evidence="4 5">P3-3-X1</strain>
    </source>
</reference>
<keyword evidence="1" id="KW-0472">Membrane</keyword>
<dbReference type="InterPro" id="IPR008335">
    <property type="entry name" value="Mopterin_OxRdtase_euk"/>
</dbReference>
<dbReference type="InterPro" id="IPR000572">
    <property type="entry name" value="OxRdtase_Mopterin-bd_dom"/>
</dbReference>
<evidence type="ECO:0000313" key="4">
    <source>
        <dbReference type="EMBL" id="QBF45268.1"/>
    </source>
</evidence>
<keyword evidence="2" id="KW-0732">Signal</keyword>
<dbReference type="Gene3D" id="3.90.420.10">
    <property type="entry name" value="Oxidoreductase, molybdopterin-binding domain"/>
    <property type="match status" value="1"/>
</dbReference>